<evidence type="ECO:0000259" key="2">
    <source>
        <dbReference type="Pfam" id="PF01272"/>
    </source>
</evidence>
<dbReference type="OrthoDB" id="8537952at2"/>
<comment type="caution">
    <text evidence="3">The sequence shown here is derived from an EMBL/GenBank/DDBJ whole genome shotgun (WGS) entry which is preliminary data.</text>
</comment>
<dbReference type="GO" id="GO:0070063">
    <property type="term" value="F:RNA polymerase binding"/>
    <property type="evidence" value="ECO:0007669"/>
    <property type="project" value="InterPro"/>
</dbReference>
<dbReference type="PANTHER" id="PTHR30437:SF6">
    <property type="entry name" value="TRANSCRIPTION ELONGATION FACTOR GREB"/>
    <property type="match status" value="1"/>
</dbReference>
<evidence type="ECO:0000313" key="4">
    <source>
        <dbReference type="Proteomes" id="UP000218934"/>
    </source>
</evidence>
<dbReference type="AlphaFoldDB" id="A0A2A4G263"/>
<dbReference type="PROSITE" id="PS00830">
    <property type="entry name" value="GREAB_2"/>
    <property type="match status" value="1"/>
</dbReference>
<reference evidence="3 4" key="1">
    <citation type="submission" date="2017-09" db="EMBL/GenBank/DDBJ databases">
        <title>The Catabolism of 3,6-Dichlorosalicylic acid is Initiated by the Cytochrome P450 Monooxygenase DsmABC in Rhizorhabdus dicambivorans Ndbn-20.</title>
        <authorList>
            <person name="Na L."/>
        </authorList>
    </citation>
    <scope>NUCLEOTIDE SEQUENCE [LARGE SCALE GENOMIC DNA]</scope>
    <source>
        <strain evidence="3 4">Ndbn-20m</strain>
    </source>
</reference>
<dbReference type="Gene3D" id="3.10.50.30">
    <property type="entry name" value="Transcription elongation factor, GreA/GreB, C-terminal domain"/>
    <property type="match status" value="1"/>
</dbReference>
<dbReference type="GO" id="GO:0006354">
    <property type="term" value="P:DNA-templated transcription elongation"/>
    <property type="evidence" value="ECO:0007669"/>
    <property type="project" value="TreeGrafter"/>
</dbReference>
<gene>
    <name evidence="3" type="ORF">COO09_00270</name>
</gene>
<dbReference type="PANTHER" id="PTHR30437">
    <property type="entry name" value="TRANSCRIPTION ELONGATION FACTOR GREA"/>
    <property type="match status" value="1"/>
</dbReference>
<feature type="domain" description="Transcription elongation factor GreA/GreB C-terminal" evidence="2">
    <location>
        <begin position="87"/>
        <end position="145"/>
    </location>
</feature>
<keyword evidence="3" id="KW-0418">Kinase</keyword>
<name>A0A2A4G263_9SPHN</name>
<dbReference type="RefSeq" id="WP_066958923.1">
    <property type="nucleotide sequence ID" value="NZ_CP023449.1"/>
</dbReference>
<feature type="region of interest" description="Disordered" evidence="1">
    <location>
        <begin position="1"/>
        <end position="20"/>
    </location>
</feature>
<dbReference type="Pfam" id="PF01272">
    <property type="entry name" value="GreA_GreB"/>
    <property type="match status" value="1"/>
</dbReference>
<organism evidence="3 4">
    <name type="scientific">Rhizorhabdus dicambivorans</name>
    <dbReference type="NCBI Taxonomy" id="1850238"/>
    <lineage>
        <taxon>Bacteria</taxon>
        <taxon>Pseudomonadati</taxon>
        <taxon>Pseudomonadota</taxon>
        <taxon>Alphaproteobacteria</taxon>
        <taxon>Sphingomonadales</taxon>
        <taxon>Sphingomonadaceae</taxon>
        <taxon>Rhizorhabdus</taxon>
    </lineage>
</organism>
<dbReference type="EMBL" id="NWUF01000001">
    <property type="protein sequence ID" value="PCE44116.1"/>
    <property type="molecule type" value="Genomic_DNA"/>
</dbReference>
<dbReference type="KEGG" id="rdi:CMV14_10885"/>
<evidence type="ECO:0000313" key="3">
    <source>
        <dbReference type="EMBL" id="PCE44116.1"/>
    </source>
</evidence>
<dbReference type="SUPFAM" id="SSF54534">
    <property type="entry name" value="FKBP-like"/>
    <property type="match status" value="1"/>
</dbReference>
<dbReference type="Proteomes" id="UP000218934">
    <property type="component" value="Unassembled WGS sequence"/>
</dbReference>
<dbReference type="InterPro" id="IPR001437">
    <property type="entry name" value="Tscrpt_elong_fac_GreA/B_C"/>
</dbReference>
<keyword evidence="3" id="KW-0808">Transferase</keyword>
<accession>A0A2A4G263</accession>
<dbReference type="GO" id="GO:0032784">
    <property type="term" value="P:regulation of DNA-templated transcription elongation"/>
    <property type="evidence" value="ECO:0007669"/>
    <property type="project" value="InterPro"/>
</dbReference>
<dbReference type="InterPro" id="IPR036953">
    <property type="entry name" value="GreA/GreB_C_sf"/>
</dbReference>
<sequence length="157" mass="16804">MSVAFRRESDDEHLEPKFELPIPPGPNLVTERGARLIEAKVAEWEAKIAAAEAEGAAEEVIKSLKRDLRYWRTRHATMEIQPPAGGDEAAFGTRVSYRLNGKENEVSIVGDDEADPGAGLISFSSPLARALIGAGEGDFADFGGKSDAIELLAVAAI</sequence>
<dbReference type="GO" id="GO:0016301">
    <property type="term" value="F:kinase activity"/>
    <property type="evidence" value="ECO:0007669"/>
    <property type="project" value="UniProtKB-KW"/>
</dbReference>
<dbReference type="InterPro" id="IPR023459">
    <property type="entry name" value="Tscrpt_elong_fac_GreA/B_fam"/>
</dbReference>
<dbReference type="GO" id="GO:0003677">
    <property type="term" value="F:DNA binding"/>
    <property type="evidence" value="ECO:0007669"/>
    <property type="project" value="InterPro"/>
</dbReference>
<keyword evidence="4" id="KW-1185">Reference proteome</keyword>
<feature type="compositionally biased region" description="Basic and acidic residues" evidence="1">
    <location>
        <begin position="1"/>
        <end position="18"/>
    </location>
</feature>
<dbReference type="InterPro" id="IPR018151">
    <property type="entry name" value="TF_GreA/GreB_CS"/>
</dbReference>
<proteinExistence type="predicted"/>
<evidence type="ECO:0000256" key="1">
    <source>
        <dbReference type="SAM" id="MobiDB-lite"/>
    </source>
</evidence>
<protein>
    <submittedName>
        <fullName evidence="3">Nucleoside-diphosphate kinase</fullName>
    </submittedName>
</protein>